<feature type="domain" description="Spore germination GerAC-like C-terminal" evidence="8">
    <location>
        <begin position="210"/>
        <end position="373"/>
    </location>
</feature>
<evidence type="ECO:0000259" key="8">
    <source>
        <dbReference type="Pfam" id="PF05504"/>
    </source>
</evidence>
<dbReference type="EMBL" id="JQCR01000002">
    <property type="protein sequence ID" value="KGE19513.1"/>
    <property type="molecule type" value="Genomic_DNA"/>
</dbReference>
<dbReference type="eggNOG" id="ENOG5030S7Q">
    <property type="taxonomic scope" value="Bacteria"/>
</dbReference>
<sequence length="385" mass="43185">MTPVKRLLSAMLFLLLLLSISGCWNYTEVEEISIVAGVAIDKEKATGKILLTAETIDTSGGGGPENQASSTISSLAGDTMFDIVRSMITMTGNKLFWSHAKAIIISEEMAKEGVLRVIDWYSRDTETRSDVYIFIAKEKNARDILNLNKTKNTILSFELGDMMQHERHVSTAPVSDIWDFFDKLESSGQHAIAPLVYINERDNKKTERISGSAVFSKDKMVGTLTGEETKYMLFVNNKIKGGILPVNDKKGKPAYSLEIFSNKTKIKPVWVNGKLQIQVSTETKTGLGEVMTPNGFPDFEKIKEIEELAKQQLQNNMLAVIHKVQKKYKSDIFGFGANIHMNDPKDWKKLKKNWDESFPLLQVVVKPKVIIETSAKTTRSIKIVE</sequence>
<dbReference type="InterPro" id="IPR038501">
    <property type="entry name" value="Spore_GerAC_C_sf"/>
</dbReference>
<evidence type="ECO:0000256" key="4">
    <source>
        <dbReference type="ARBA" id="ARBA00022729"/>
    </source>
</evidence>
<dbReference type="InterPro" id="IPR057336">
    <property type="entry name" value="GerAC_N"/>
</dbReference>
<dbReference type="Proteomes" id="UP000029734">
    <property type="component" value="Unassembled WGS sequence"/>
</dbReference>
<keyword evidence="7" id="KW-0449">Lipoprotein</keyword>
<evidence type="ECO:0000313" key="10">
    <source>
        <dbReference type="EMBL" id="KGE19513.1"/>
    </source>
</evidence>
<dbReference type="NCBIfam" id="TIGR02887">
    <property type="entry name" value="spore_ger_x_C"/>
    <property type="match status" value="1"/>
</dbReference>
<evidence type="ECO:0000256" key="5">
    <source>
        <dbReference type="ARBA" id="ARBA00023136"/>
    </source>
</evidence>
<dbReference type="PANTHER" id="PTHR35789:SF1">
    <property type="entry name" value="SPORE GERMINATION PROTEIN B3"/>
    <property type="match status" value="1"/>
</dbReference>
<gene>
    <name evidence="10" type="ORF">PWYN_09300</name>
</gene>
<evidence type="ECO:0000256" key="6">
    <source>
        <dbReference type="ARBA" id="ARBA00023139"/>
    </source>
</evidence>
<dbReference type="PANTHER" id="PTHR35789">
    <property type="entry name" value="SPORE GERMINATION PROTEIN B3"/>
    <property type="match status" value="1"/>
</dbReference>
<dbReference type="Pfam" id="PF25198">
    <property type="entry name" value="Spore_GerAC_N"/>
    <property type="match status" value="1"/>
</dbReference>
<dbReference type="AlphaFoldDB" id="A0A098MBT1"/>
<keyword evidence="4" id="KW-0732">Signal</keyword>
<comment type="caution">
    <text evidence="10">The sequence shown here is derived from an EMBL/GenBank/DDBJ whole genome shotgun (WGS) entry which is preliminary data.</text>
</comment>
<evidence type="ECO:0000259" key="9">
    <source>
        <dbReference type="Pfam" id="PF25198"/>
    </source>
</evidence>
<evidence type="ECO:0000256" key="7">
    <source>
        <dbReference type="ARBA" id="ARBA00023288"/>
    </source>
</evidence>
<dbReference type="InterPro" id="IPR046953">
    <property type="entry name" value="Spore_GerAC-like_C"/>
</dbReference>
<reference evidence="10 11" key="1">
    <citation type="submission" date="2014-08" db="EMBL/GenBank/DDBJ databases">
        <authorList>
            <person name="den Bakker H.C."/>
        </authorList>
    </citation>
    <scope>NUCLEOTIDE SEQUENCE [LARGE SCALE GENOMIC DNA]</scope>
    <source>
        <strain evidence="10 11">DSM 18334</strain>
    </source>
</reference>
<evidence type="ECO:0000256" key="2">
    <source>
        <dbReference type="ARBA" id="ARBA00007886"/>
    </source>
</evidence>
<dbReference type="Gene3D" id="3.30.300.210">
    <property type="entry name" value="Nutrient germinant receptor protein C, domain 3"/>
    <property type="match status" value="1"/>
</dbReference>
<keyword evidence="5" id="KW-0472">Membrane</keyword>
<dbReference type="STRING" id="268407.PWYN_09300"/>
<accession>A0A098MBT1</accession>
<dbReference type="GO" id="GO:0009847">
    <property type="term" value="P:spore germination"/>
    <property type="evidence" value="ECO:0007669"/>
    <property type="project" value="InterPro"/>
</dbReference>
<dbReference type="InterPro" id="IPR008844">
    <property type="entry name" value="Spore_GerAC-like"/>
</dbReference>
<keyword evidence="3" id="KW-0309">Germination</keyword>
<evidence type="ECO:0000256" key="1">
    <source>
        <dbReference type="ARBA" id="ARBA00004635"/>
    </source>
</evidence>
<dbReference type="GO" id="GO:0016020">
    <property type="term" value="C:membrane"/>
    <property type="evidence" value="ECO:0007669"/>
    <property type="project" value="UniProtKB-SubCell"/>
</dbReference>
<name>A0A098MBT1_9BACL</name>
<feature type="domain" description="Spore germination protein N-terminal" evidence="9">
    <location>
        <begin position="25"/>
        <end position="196"/>
    </location>
</feature>
<organism evidence="10 11">
    <name type="scientific">Paenibacillus wynnii</name>
    <dbReference type="NCBI Taxonomy" id="268407"/>
    <lineage>
        <taxon>Bacteria</taxon>
        <taxon>Bacillati</taxon>
        <taxon>Bacillota</taxon>
        <taxon>Bacilli</taxon>
        <taxon>Bacillales</taxon>
        <taxon>Paenibacillaceae</taxon>
        <taxon>Paenibacillus</taxon>
    </lineage>
</organism>
<comment type="subcellular location">
    <subcellularLocation>
        <location evidence="1">Membrane</location>
        <topology evidence="1">Lipid-anchor</topology>
    </subcellularLocation>
</comment>
<evidence type="ECO:0000256" key="3">
    <source>
        <dbReference type="ARBA" id="ARBA00022544"/>
    </source>
</evidence>
<reference evidence="10 11" key="2">
    <citation type="submission" date="2014-10" db="EMBL/GenBank/DDBJ databases">
        <title>Comparative genomics of the Paenibacillus odorifer group.</title>
        <authorList>
            <person name="Tsai Y.-C."/>
            <person name="Martin N."/>
            <person name="Korlach J."/>
            <person name="Wiedmann M."/>
        </authorList>
    </citation>
    <scope>NUCLEOTIDE SEQUENCE [LARGE SCALE GENOMIC DNA]</scope>
    <source>
        <strain evidence="10 11">DSM 18334</strain>
    </source>
</reference>
<dbReference type="OrthoDB" id="2380468at2"/>
<keyword evidence="6" id="KW-0564">Palmitate</keyword>
<dbReference type="Pfam" id="PF05504">
    <property type="entry name" value="Spore_GerAC"/>
    <property type="match status" value="1"/>
</dbReference>
<protein>
    <submittedName>
        <fullName evidence="10">Uncharacterized protein</fullName>
    </submittedName>
</protein>
<dbReference type="RefSeq" id="WP_036650516.1">
    <property type="nucleotide sequence ID" value="NZ_JQCR01000002.1"/>
</dbReference>
<proteinExistence type="inferred from homology"/>
<comment type="similarity">
    <text evidence="2">Belongs to the GerABKC lipoprotein family.</text>
</comment>
<keyword evidence="11" id="KW-1185">Reference proteome</keyword>
<evidence type="ECO:0000313" key="11">
    <source>
        <dbReference type="Proteomes" id="UP000029734"/>
    </source>
</evidence>
<dbReference type="PROSITE" id="PS51257">
    <property type="entry name" value="PROKAR_LIPOPROTEIN"/>
    <property type="match status" value="1"/>
</dbReference>